<keyword evidence="1" id="KW-0560">Oxidoreductase</keyword>
<comment type="caution">
    <text evidence="2">The sequence shown here is derived from an EMBL/GenBank/DDBJ whole genome shotgun (WGS) entry which is preliminary data.</text>
</comment>
<evidence type="ECO:0000313" key="2">
    <source>
        <dbReference type="EMBL" id="KAJ7720298.1"/>
    </source>
</evidence>
<dbReference type="EMBL" id="JARJLG010000281">
    <property type="protein sequence ID" value="KAJ7720298.1"/>
    <property type="molecule type" value="Genomic_DNA"/>
</dbReference>
<name>A0AAD7HI09_9AGAR</name>
<gene>
    <name evidence="2" type="ORF">DFH07DRAFT_784447</name>
</gene>
<accession>A0AAD7HI09</accession>
<dbReference type="GO" id="GO:0016491">
    <property type="term" value="F:oxidoreductase activity"/>
    <property type="evidence" value="ECO:0007669"/>
    <property type="project" value="UniProtKB-KW"/>
</dbReference>
<dbReference type="InterPro" id="IPR025337">
    <property type="entry name" value="Questin_oxidase-like"/>
</dbReference>
<dbReference type="AlphaFoldDB" id="A0AAD7HI09"/>
<organism evidence="2 3">
    <name type="scientific">Mycena maculata</name>
    <dbReference type="NCBI Taxonomy" id="230809"/>
    <lineage>
        <taxon>Eukaryota</taxon>
        <taxon>Fungi</taxon>
        <taxon>Dikarya</taxon>
        <taxon>Basidiomycota</taxon>
        <taxon>Agaricomycotina</taxon>
        <taxon>Agaricomycetes</taxon>
        <taxon>Agaricomycetidae</taxon>
        <taxon>Agaricales</taxon>
        <taxon>Marasmiineae</taxon>
        <taxon>Mycenaceae</taxon>
        <taxon>Mycena</taxon>
    </lineage>
</organism>
<keyword evidence="3" id="KW-1185">Reference proteome</keyword>
<evidence type="ECO:0000256" key="1">
    <source>
        <dbReference type="ARBA" id="ARBA00023002"/>
    </source>
</evidence>
<dbReference type="Pfam" id="PF14027">
    <property type="entry name" value="Questin_oxidase"/>
    <property type="match status" value="1"/>
</dbReference>
<sequence>MSEACLQLNSSPRNVAYIVTRSYADYLEFFSAQISTAGITNTLERYIFALEGAMMFIRMFSGFYNASTHLAGGKFNGIEFGQDYMVAQGNYSNPSSTARYNPIAGLAQAAVTYPGGLAGFEMPSGLPTFDGFNPRKSASLLELLRD</sequence>
<protein>
    <submittedName>
        <fullName evidence="2">Uncharacterized protein</fullName>
    </submittedName>
</protein>
<reference evidence="2" key="1">
    <citation type="submission" date="2023-03" db="EMBL/GenBank/DDBJ databases">
        <title>Massive genome expansion in bonnet fungi (Mycena s.s.) driven by repeated elements and novel gene families across ecological guilds.</title>
        <authorList>
            <consortium name="Lawrence Berkeley National Laboratory"/>
            <person name="Harder C.B."/>
            <person name="Miyauchi S."/>
            <person name="Viragh M."/>
            <person name="Kuo A."/>
            <person name="Thoen E."/>
            <person name="Andreopoulos B."/>
            <person name="Lu D."/>
            <person name="Skrede I."/>
            <person name="Drula E."/>
            <person name="Henrissat B."/>
            <person name="Morin E."/>
            <person name="Kohler A."/>
            <person name="Barry K."/>
            <person name="LaButti K."/>
            <person name="Morin E."/>
            <person name="Salamov A."/>
            <person name="Lipzen A."/>
            <person name="Mereny Z."/>
            <person name="Hegedus B."/>
            <person name="Baldrian P."/>
            <person name="Stursova M."/>
            <person name="Weitz H."/>
            <person name="Taylor A."/>
            <person name="Grigoriev I.V."/>
            <person name="Nagy L.G."/>
            <person name="Martin F."/>
            <person name="Kauserud H."/>
        </authorList>
    </citation>
    <scope>NUCLEOTIDE SEQUENCE</scope>
    <source>
        <strain evidence="2">CBHHK188m</strain>
    </source>
</reference>
<evidence type="ECO:0000313" key="3">
    <source>
        <dbReference type="Proteomes" id="UP001215280"/>
    </source>
</evidence>
<dbReference type="Proteomes" id="UP001215280">
    <property type="component" value="Unassembled WGS sequence"/>
</dbReference>
<proteinExistence type="predicted"/>